<feature type="domain" description="Carrier" evidence="3">
    <location>
        <begin position="560"/>
        <end position="637"/>
    </location>
</feature>
<dbReference type="NCBIfam" id="TIGR02353">
    <property type="entry name" value="NRPS_term_dom"/>
    <property type="match status" value="1"/>
</dbReference>
<dbReference type="InterPro" id="IPR036736">
    <property type="entry name" value="ACP-like_sf"/>
</dbReference>
<dbReference type="EMBL" id="JAVREJ010000047">
    <property type="protein sequence ID" value="MDT0353836.1"/>
    <property type="molecule type" value="Genomic_DNA"/>
</dbReference>
<dbReference type="InterPro" id="IPR029058">
    <property type="entry name" value="AB_hydrolase_fold"/>
</dbReference>
<name>A0ABU2NJB6_9PSEU</name>
<proteinExistence type="predicted"/>
<evidence type="ECO:0000313" key="5">
    <source>
        <dbReference type="Proteomes" id="UP001183202"/>
    </source>
</evidence>
<dbReference type="SUPFAM" id="SSF56801">
    <property type="entry name" value="Acetyl-CoA synthetase-like"/>
    <property type="match status" value="1"/>
</dbReference>
<dbReference type="Proteomes" id="UP001183202">
    <property type="component" value="Unassembled WGS sequence"/>
</dbReference>
<dbReference type="PROSITE" id="PS50075">
    <property type="entry name" value="CARRIER"/>
    <property type="match status" value="1"/>
</dbReference>
<feature type="region of interest" description="Disordered" evidence="1">
    <location>
        <begin position="537"/>
        <end position="561"/>
    </location>
</feature>
<feature type="transmembrane region" description="Helical" evidence="2">
    <location>
        <begin position="1185"/>
        <end position="1208"/>
    </location>
</feature>
<dbReference type="InterPro" id="IPR000873">
    <property type="entry name" value="AMP-dep_synth/lig_dom"/>
</dbReference>
<gene>
    <name evidence="4" type="ORF">RM445_30555</name>
</gene>
<sequence>MNTALHSGELSDTTTVRLPDERDARVLVDGEHSQHMRWRPGERLEHLFEQQCERLHCERATDRLCVDTRGPDASGIALTYGEVDARANQLARHLLARGIGPGHRLALLFDDAVHAYVAMLAVLKAGAAFVPLDPGFPADRIAYIVSDAAVSTVLSLSHLRKHLTEVRALVVAVDDMASRVARESGAPVTAAERGPAVDDLAYIIYTSGSTGRPKGVAVEHRSIVNFLRVAAEVYGYRPDDRVYQGLTIAFDFSFEEIWVPWAVGATLVPKPPGGSLLGVDLHRFLSERRVTAMCCVPTLLATVEDDLPALRFLLVSGEACPHDLIVRWHRPGRRFLNVYGPTEATVSATWAVADPDRPVTIGVPLPTYAAVILDPDDPGHALPRGEVGEIGLTGIGLAKGYLNRDDLTAKAFVPDFLAVPGNVSGRIYRTGDLGQVTPDGEIEYLGRIDLQVKIRGYRIELTEIESVLLQVPGIAQAVVDTYEPVPGTTELVGYYSLRTGAAPPSDDVLRAHLRDRLPPYMVPAYLEHLPVIPMTTSDKADRKALPPPSTRRTTDGEFVAPSGPTETVLAELLAATLGVQRVSTDAHFFDDLGANSLLLARFAAQVRAKTTLPPIAMRDMYLHPTVIALAALADAGAAMDAPVVPPAVKRPDTLRYLLCGAVQVMLFLGSVTAATGLMVATLEWLRGAATFVDMWQRSMVVSTATFGGYLVLSTAAKWLLVGRFKAEEFPLWGGRYLRFWAMKGILRANPLAVFVGSPLYNVYLRCLGARVGAGAVVLTREIPVCTDLLTIGPGAVVRKNTHLTGYRAVAGRMQTGPITIGAGAVVGEFSVLDIDTVLGDRAQLGHASSLQTGQVVPDGESWHGSPAVPCEVDYRLVPPARCGRLRRFAYSVWLLANALVVSVPLALALILQFLEYIPFLPRMMQPGTTAVDDPVVLLQLLGYLAVLFVAGMLTALVFIATVPRLFQLGVREDAVYPLYGIRYWFYRAVAGMTNSRFFCILFGDSSAILHYLRFIGYRLGRPLVQSGSNFGVEVRHDNPYLSGVGSGTMVSDGLTFMNAEFSSTSFRVSPAELGGRNFLGNNIAYPPESRTGENCLLATKVMVPIDGPVRQDVGLLGSPPFEIPRTVERDRAFDDLKDGDEHRRLLRAKNRHNTATALLYLLVQFVNLAVAATFGVVAFDFYFEHGFWVVPPAAVAGTIFSIAFQILVERAVTSFRRMSPRFCSIYDPYFWWHERFWKMSIGGFLALFNGTPMKVVIWRLLGVRMGRRVFDDGCAIPEKTLVHIGDDAVLNAGSTVQAHSLEDGAFKSDHIVIGPGVTVGPRGFVHYGVTVHEGAVLDADVFLMKGQEVPAYTRWRGNPAAETRDPHVAPPPSRSPAALIATLALAALILTVLPAGIALALAPRPPATASTKVPAADPTAATGEGAADGFGDEAVDDAMDNAVEPETEPATGPRPGADATSPGAAQDEQAGTVEPDPADDGGADDGGADDGGAGSLEPSIEPSPEPAP</sequence>
<feature type="transmembrane region" description="Helical" evidence="2">
    <location>
        <begin position="1157"/>
        <end position="1179"/>
    </location>
</feature>
<dbReference type="CDD" id="cd05930">
    <property type="entry name" value="A_NRPS"/>
    <property type="match status" value="1"/>
</dbReference>
<accession>A0ABU2NJB6</accession>
<dbReference type="Pfam" id="PF13193">
    <property type="entry name" value="AMP-binding_C"/>
    <property type="match status" value="1"/>
</dbReference>
<comment type="caution">
    <text evidence="4">The sequence shown here is derived from an EMBL/GenBank/DDBJ whole genome shotgun (WGS) entry which is preliminary data.</text>
</comment>
<dbReference type="Gene3D" id="3.40.50.12780">
    <property type="entry name" value="N-terminal domain of ligase-like"/>
    <property type="match status" value="1"/>
</dbReference>
<reference evidence="5" key="1">
    <citation type="submission" date="2023-07" db="EMBL/GenBank/DDBJ databases">
        <title>30 novel species of actinomycetes from the DSMZ collection.</title>
        <authorList>
            <person name="Nouioui I."/>
        </authorList>
    </citation>
    <scope>NUCLEOTIDE SEQUENCE [LARGE SCALE GENOMIC DNA]</scope>
    <source>
        <strain evidence="5">DSM 45834</strain>
    </source>
</reference>
<dbReference type="RefSeq" id="WP_311560348.1">
    <property type="nucleotide sequence ID" value="NZ_JAVREJ010000047.1"/>
</dbReference>
<dbReference type="PANTHER" id="PTHR45527:SF1">
    <property type="entry name" value="FATTY ACID SYNTHASE"/>
    <property type="match status" value="1"/>
</dbReference>
<dbReference type="InterPro" id="IPR042099">
    <property type="entry name" value="ANL_N_sf"/>
</dbReference>
<protein>
    <submittedName>
        <fullName evidence="4">Amino acid adenylation domain-containing protein</fullName>
    </submittedName>
</protein>
<feature type="compositionally biased region" description="Low complexity" evidence="1">
    <location>
        <begin position="1414"/>
        <end position="1429"/>
    </location>
</feature>
<evidence type="ECO:0000313" key="4">
    <source>
        <dbReference type="EMBL" id="MDT0353836.1"/>
    </source>
</evidence>
<dbReference type="InterPro" id="IPR025110">
    <property type="entry name" value="AMP-bd_C"/>
</dbReference>
<keyword evidence="2" id="KW-0812">Transmembrane</keyword>
<feature type="transmembrane region" description="Helical" evidence="2">
    <location>
        <begin position="1241"/>
        <end position="1261"/>
    </location>
</feature>
<dbReference type="InterPro" id="IPR009081">
    <property type="entry name" value="PP-bd_ACP"/>
</dbReference>
<dbReference type="SUPFAM" id="SSF51161">
    <property type="entry name" value="Trimeric LpxA-like enzymes"/>
    <property type="match status" value="2"/>
</dbReference>
<dbReference type="InterPro" id="IPR010071">
    <property type="entry name" value="AA_adenyl_dom"/>
</dbReference>
<feature type="transmembrane region" description="Helical" evidence="2">
    <location>
        <begin position="699"/>
        <end position="720"/>
    </location>
</feature>
<feature type="transmembrane region" description="Helical" evidence="2">
    <location>
        <begin position="888"/>
        <end position="914"/>
    </location>
</feature>
<dbReference type="Pfam" id="PF00501">
    <property type="entry name" value="AMP-binding"/>
    <property type="match status" value="1"/>
</dbReference>
<dbReference type="InterPro" id="IPR020845">
    <property type="entry name" value="AMP-binding_CS"/>
</dbReference>
<dbReference type="InterPro" id="IPR012728">
    <property type="entry name" value="Pls/PosA_C"/>
</dbReference>
<dbReference type="InterPro" id="IPR045851">
    <property type="entry name" value="AMP-bd_C_sf"/>
</dbReference>
<keyword evidence="2" id="KW-0472">Membrane</keyword>
<dbReference type="PROSITE" id="PS00455">
    <property type="entry name" value="AMP_BINDING"/>
    <property type="match status" value="1"/>
</dbReference>
<dbReference type="InterPro" id="IPR011004">
    <property type="entry name" value="Trimer_LpxA-like_sf"/>
</dbReference>
<feature type="compositionally biased region" description="Acidic residues" evidence="1">
    <location>
        <begin position="1430"/>
        <end position="1447"/>
    </location>
</feature>
<feature type="transmembrane region" description="Helical" evidence="2">
    <location>
        <begin position="621"/>
        <end position="644"/>
    </location>
</feature>
<dbReference type="Pfam" id="PF00550">
    <property type="entry name" value="PP-binding"/>
    <property type="match status" value="1"/>
</dbReference>
<feature type="transmembrane region" description="Helical" evidence="2">
    <location>
        <begin position="1377"/>
        <end position="1402"/>
    </location>
</feature>
<dbReference type="InterPro" id="IPR020459">
    <property type="entry name" value="AMP-binding"/>
</dbReference>
<feature type="region of interest" description="Disordered" evidence="1">
    <location>
        <begin position="1407"/>
        <end position="1508"/>
    </location>
</feature>
<organism evidence="4 5">
    <name type="scientific">Pseudonocardia charpentierae</name>
    <dbReference type="NCBI Taxonomy" id="3075545"/>
    <lineage>
        <taxon>Bacteria</taxon>
        <taxon>Bacillati</taxon>
        <taxon>Actinomycetota</taxon>
        <taxon>Actinomycetes</taxon>
        <taxon>Pseudonocardiales</taxon>
        <taxon>Pseudonocardiaceae</taxon>
        <taxon>Pseudonocardia</taxon>
    </lineage>
</organism>
<dbReference type="SUPFAM" id="SSF47336">
    <property type="entry name" value="ACP-like"/>
    <property type="match status" value="1"/>
</dbReference>
<dbReference type="PANTHER" id="PTHR45527">
    <property type="entry name" value="NONRIBOSOMAL PEPTIDE SYNTHETASE"/>
    <property type="match status" value="1"/>
</dbReference>
<dbReference type="Gene3D" id="3.30.300.30">
    <property type="match status" value="1"/>
</dbReference>
<dbReference type="Gene3D" id="3.40.50.1820">
    <property type="entry name" value="alpha/beta hydrolase"/>
    <property type="match status" value="1"/>
</dbReference>
<dbReference type="PRINTS" id="PR00154">
    <property type="entry name" value="AMPBINDING"/>
</dbReference>
<feature type="transmembrane region" description="Helical" evidence="2">
    <location>
        <begin position="940"/>
        <end position="962"/>
    </location>
</feature>
<evidence type="ECO:0000256" key="2">
    <source>
        <dbReference type="SAM" id="Phobius"/>
    </source>
</evidence>
<evidence type="ECO:0000256" key="1">
    <source>
        <dbReference type="SAM" id="MobiDB-lite"/>
    </source>
</evidence>
<feature type="transmembrane region" description="Helical" evidence="2">
    <location>
        <begin position="656"/>
        <end position="679"/>
    </location>
</feature>
<dbReference type="Gene3D" id="2.160.10.10">
    <property type="entry name" value="Hexapeptide repeat proteins"/>
    <property type="match status" value="2"/>
</dbReference>
<feature type="compositionally biased region" description="Acidic residues" evidence="1">
    <location>
        <begin position="1476"/>
        <end position="1488"/>
    </location>
</feature>
<keyword evidence="2" id="KW-1133">Transmembrane helix</keyword>
<evidence type="ECO:0000259" key="3">
    <source>
        <dbReference type="PROSITE" id="PS50075"/>
    </source>
</evidence>
<keyword evidence="5" id="KW-1185">Reference proteome</keyword>
<dbReference type="NCBIfam" id="TIGR01733">
    <property type="entry name" value="AA-adenyl-dom"/>
    <property type="match status" value="1"/>
</dbReference>